<dbReference type="SUPFAM" id="SSF52096">
    <property type="entry name" value="ClpP/crotonase"/>
    <property type="match status" value="1"/>
</dbReference>
<dbReference type="Pfam" id="PF00378">
    <property type="entry name" value="ECH_1"/>
    <property type="match status" value="1"/>
</dbReference>
<evidence type="ECO:0000313" key="3">
    <source>
        <dbReference type="Proteomes" id="UP000229897"/>
    </source>
</evidence>
<sequence length="263" mass="28509">MGVLTSSYDTLRVRFDDDICFVQMHRPDSGNAINTLLIEELGHALGACVGHAKVVVLEGLPEAFCSGADFKEIQTRVDGDGQGGQDGQDPAPLYDLWHQLACGPFVTVAHVRGRANAGGIGFVAACDIVLSETKAVYSLSELLFGLMPACVLPFLIRRVGFAKANYMTLMTQPVSAAQAMEWGLVDACDDNSDNLVRKHLLRLRRLGKDGIARYKRYAGSLDDALVAAKPKALAANLEVFTDPGNLHTIARYVRTGKFPWEAD</sequence>
<dbReference type="KEGG" id="mass:CR152_21530"/>
<protein>
    <submittedName>
        <fullName evidence="2">Enoyl-CoA hydratase</fullName>
    </submittedName>
</protein>
<evidence type="ECO:0000256" key="1">
    <source>
        <dbReference type="ARBA" id="ARBA00005254"/>
    </source>
</evidence>
<keyword evidence="3" id="KW-1185">Reference proteome</keyword>
<dbReference type="RefSeq" id="WP_099878370.1">
    <property type="nucleotide sequence ID" value="NZ_CP024608.1"/>
</dbReference>
<dbReference type="NCBIfam" id="NF005498">
    <property type="entry name" value="PRK07112.1"/>
    <property type="match status" value="1"/>
</dbReference>
<dbReference type="InterPro" id="IPR051683">
    <property type="entry name" value="Enoyl-CoA_Hydratase/Isomerase"/>
</dbReference>
<proteinExistence type="inferred from homology"/>
<reference evidence="2" key="1">
    <citation type="submission" date="2017-10" db="EMBL/GenBank/DDBJ databases">
        <title>Massilia psychrophilum sp. nov., a novel purple-pigmented bacterium isolated from Tianshan glacier, Xinjiang Municipality, China.</title>
        <authorList>
            <person name="Wang H."/>
        </authorList>
    </citation>
    <scope>NUCLEOTIDE SEQUENCE [LARGE SCALE GENOMIC DNA]</scope>
    <source>
        <strain evidence="2">B2</strain>
    </source>
</reference>
<accession>A0A2D2DPA4</accession>
<evidence type="ECO:0000313" key="2">
    <source>
        <dbReference type="EMBL" id="ATQ76811.1"/>
    </source>
</evidence>
<dbReference type="Proteomes" id="UP000229897">
    <property type="component" value="Chromosome"/>
</dbReference>
<dbReference type="GO" id="GO:0003824">
    <property type="term" value="F:catalytic activity"/>
    <property type="evidence" value="ECO:0007669"/>
    <property type="project" value="UniProtKB-ARBA"/>
</dbReference>
<dbReference type="PANTHER" id="PTHR42964">
    <property type="entry name" value="ENOYL-COA HYDRATASE"/>
    <property type="match status" value="1"/>
</dbReference>
<dbReference type="PANTHER" id="PTHR42964:SF1">
    <property type="entry name" value="POLYKETIDE BIOSYNTHESIS ENOYL-COA HYDRATASE PKSH-RELATED"/>
    <property type="match status" value="1"/>
</dbReference>
<name>A0A2D2DPA4_9BURK</name>
<dbReference type="EMBL" id="CP024608">
    <property type="protein sequence ID" value="ATQ76811.1"/>
    <property type="molecule type" value="Genomic_DNA"/>
</dbReference>
<dbReference type="AlphaFoldDB" id="A0A2D2DPA4"/>
<gene>
    <name evidence="2" type="ORF">CR152_21530</name>
</gene>
<dbReference type="CDD" id="cd06558">
    <property type="entry name" value="crotonase-like"/>
    <property type="match status" value="1"/>
</dbReference>
<dbReference type="InterPro" id="IPR001753">
    <property type="entry name" value="Enoyl-CoA_hydra/iso"/>
</dbReference>
<comment type="similarity">
    <text evidence="1">Belongs to the enoyl-CoA hydratase/isomerase family.</text>
</comment>
<organism evidence="2 3">
    <name type="scientific">Massilia violaceinigra</name>
    <dbReference type="NCBI Taxonomy" id="2045208"/>
    <lineage>
        <taxon>Bacteria</taxon>
        <taxon>Pseudomonadati</taxon>
        <taxon>Pseudomonadota</taxon>
        <taxon>Betaproteobacteria</taxon>
        <taxon>Burkholderiales</taxon>
        <taxon>Oxalobacteraceae</taxon>
        <taxon>Telluria group</taxon>
        <taxon>Massilia</taxon>
    </lineage>
</organism>
<dbReference type="InterPro" id="IPR029045">
    <property type="entry name" value="ClpP/crotonase-like_dom_sf"/>
</dbReference>
<dbReference type="Gene3D" id="3.90.226.10">
    <property type="entry name" value="2-enoyl-CoA Hydratase, Chain A, domain 1"/>
    <property type="match status" value="1"/>
</dbReference>
<dbReference type="OrthoDB" id="9807606at2"/>